<dbReference type="PANTHER" id="PTHR10372:SF9">
    <property type="entry name" value="CATENIN DELTA-2"/>
    <property type="match status" value="1"/>
</dbReference>
<evidence type="ECO:0000256" key="2">
    <source>
        <dbReference type="ARBA" id="ARBA00005462"/>
    </source>
</evidence>
<dbReference type="PROSITE" id="PS50176">
    <property type="entry name" value="ARM_REPEAT"/>
    <property type="match status" value="3"/>
</dbReference>
<comment type="similarity">
    <text evidence="2">Belongs to the beta-catenin family.</text>
</comment>
<dbReference type="InterPro" id="IPR016024">
    <property type="entry name" value="ARM-type_fold"/>
</dbReference>
<evidence type="ECO:0000256" key="1">
    <source>
        <dbReference type="ARBA" id="ARBA00004282"/>
    </source>
</evidence>
<feature type="region of interest" description="Disordered" evidence="10">
    <location>
        <begin position="1"/>
        <end position="37"/>
    </location>
</feature>
<evidence type="ECO:0000256" key="7">
    <source>
        <dbReference type="ARBA" id="ARBA00022949"/>
    </source>
</evidence>
<dbReference type="GO" id="GO:0070161">
    <property type="term" value="C:anchoring junction"/>
    <property type="evidence" value="ECO:0007669"/>
    <property type="project" value="UniProtKB-SubCell"/>
</dbReference>
<feature type="region of interest" description="Disordered" evidence="10">
    <location>
        <begin position="938"/>
        <end position="964"/>
    </location>
</feature>
<dbReference type="GO" id="GO:0007155">
    <property type="term" value="P:cell adhesion"/>
    <property type="evidence" value="ECO:0007669"/>
    <property type="project" value="UniProtKB-KW"/>
</dbReference>
<dbReference type="InterPro" id="IPR000225">
    <property type="entry name" value="Armadillo"/>
</dbReference>
<feature type="compositionally biased region" description="Basic and acidic residues" evidence="10">
    <location>
        <begin position="1111"/>
        <end position="1121"/>
    </location>
</feature>
<keyword evidence="7" id="KW-0965">Cell junction</keyword>
<feature type="repeat" description="ARM" evidence="9">
    <location>
        <begin position="587"/>
        <end position="622"/>
    </location>
</feature>
<feature type="compositionally biased region" description="Low complexity" evidence="10">
    <location>
        <begin position="938"/>
        <end position="961"/>
    </location>
</feature>
<dbReference type="InterPro" id="IPR028435">
    <property type="entry name" value="Plakophilin/d_Catenin"/>
</dbReference>
<evidence type="ECO:0000256" key="5">
    <source>
        <dbReference type="ARBA" id="ARBA00022737"/>
    </source>
</evidence>
<feature type="region of interest" description="Disordered" evidence="10">
    <location>
        <begin position="511"/>
        <end position="531"/>
    </location>
</feature>
<dbReference type="Pfam" id="PF00514">
    <property type="entry name" value="Arm"/>
    <property type="match status" value="4"/>
</dbReference>
<dbReference type="FunFam" id="1.25.10.10:FF:000008">
    <property type="entry name" value="plakophilin-4 isoform X1"/>
    <property type="match status" value="1"/>
</dbReference>
<evidence type="ECO:0000256" key="6">
    <source>
        <dbReference type="ARBA" id="ARBA00022889"/>
    </source>
</evidence>
<gene>
    <name evidence="11" type="ORF">OYC64_011848</name>
</gene>
<feature type="compositionally biased region" description="Polar residues" evidence="10">
    <location>
        <begin position="241"/>
        <end position="256"/>
    </location>
</feature>
<comment type="caution">
    <text evidence="11">The sequence shown here is derived from an EMBL/GenBank/DDBJ whole genome shotgun (WGS) entry which is preliminary data.</text>
</comment>
<keyword evidence="8" id="KW-0175">Coiled coil</keyword>
<dbReference type="Proteomes" id="UP001619887">
    <property type="component" value="Unassembled WGS sequence"/>
</dbReference>
<feature type="compositionally biased region" description="Low complexity" evidence="10">
    <location>
        <begin position="257"/>
        <end position="267"/>
    </location>
</feature>
<evidence type="ECO:0000313" key="12">
    <source>
        <dbReference type="Proteomes" id="UP001619887"/>
    </source>
</evidence>
<dbReference type="SUPFAM" id="SSF48371">
    <property type="entry name" value="ARM repeat"/>
    <property type="match status" value="1"/>
</dbReference>
<evidence type="ECO:0000256" key="9">
    <source>
        <dbReference type="PROSITE-ProRule" id="PRU00259"/>
    </source>
</evidence>
<proteinExistence type="inferred from homology"/>
<evidence type="ECO:0000256" key="4">
    <source>
        <dbReference type="ARBA" id="ARBA00022553"/>
    </source>
</evidence>
<keyword evidence="3" id="KW-0488">Methylation</keyword>
<evidence type="ECO:0000256" key="10">
    <source>
        <dbReference type="SAM" id="MobiDB-lite"/>
    </source>
</evidence>
<feature type="compositionally biased region" description="Low complexity" evidence="10">
    <location>
        <begin position="1218"/>
        <end position="1238"/>
    </location>
</feature>
<dbReference type="GO" id="GO:0043226">
    <property type="term" value="C:organelle"/>
    <property type="evidence" value="ECO:0007669"/>
    <property type="project" value="UniProtKB-ARBA"/>
</dbReference>
<evidence type="ECO:0000256" key="8">
    <source>
        <dbReference type="ARBA" id="ARBA00023054"/>
    </source>
</evidence>
<feature type="region of interest" description="Disordered" evidence="10">
    <location>
        <begin position="217"/>
        <end position="320"/>
    </location>
</feature>
<dbReference type="InterPro" id="IPR011989">
    <property type="entry name" value="ARM-like"/>
</dbReference>
<accession>A0ABD2FGT3</accession>
<feature type="compositionally biased region" description="Low complexity" evidence="10">
    <location>
        <begin position="1061"/>
        <end position="1087"/>
    </location>
</feature>
<sequence>MPVPDQPAEQEKGAMVAPVMPASNGERSETETTSSILASVKEQELQFERLTRELEAERQIVATQLERCKLGSEADSMSSISSTDEQFRWNAQADGHKDIEDELTTGLELVDSCIRSLQESGILDSGERPALLSQSSLQLNSTPEASLQYSASYHSNQTLAHSDSISAATPQRSGHVGGAVHSYNQVTSSRAAQHQQSQSGAGSGIYYSSSTLPVQRVGSPLSAGGGGSGSGSGSPGKLQRLGSSSETPGYSTTQRLPSSSSPSKPSPGTRLAKSYSTTVAVTSAGGGGSPLRVASPPNSTSGGGASSSSSPLHQMSSGIGSYATLSPKRLAAHHASDQYKINHELYATATLQRPGSLAGSRGSYSSQHSQEPLRPLGSPEHHIDPIYEERVYHNKGPMRSLSQGQGPDAGPYRNNTDLTQRAYDQVLSYVLCPYFPTLAPSSPGVDSAPLQRTASHSAGTGNYSRGGNNSYATVGPGYTSSVVGDMYGSDPYVADPYRTLQYCPSVVDSPYSKSGPALPPEGSLQRSPSIDSIQKDPREFGWRDPELPEVIQMLQHQFPSVQSNAAAYLQHLCFGDNKIKAEIRRQGGIQLLVDLLDHRMSEVHRSACGALRNLVYGKANDENKVALKNCGGIPALVRLLRKTGDVEIRELVTGVLWNLSSCDALKMPIIQDALAVLTNSVIIPHSNWDSSPNHHDDRKLHLHTSQVLRNATGCLRNVSSAGEEARRRMRECDGLTDALLYVIQTSLGSSEIDSKTVENCVCILRNLSYRLAAETSHGQQVGLEELDGLLCDANGRDGESSGCWGKKKKKKKGSDQWDGVGPFPDTAEPPKGVQMLWHPTIVKPYLTLLSECSNPDTLEGAAGALQNLAAGSWKWSVYIRAAVRKDKGLPILVELLRIDNDKVVCAVATALRNMALDIRNKELIGKYAMRDLIHRLPGSSSSSSNNNATSSGTSGTTGPPSKAMSDDTVTAICCALHEVITKNMENAKALRDAGGIEKLIGIARSKGDKHSAKVVKAASQVLSSMWQYRDLRSLYKKDGYSQYHFVGSASTIERDRQRPYSSSRTPSVSPVRTSPNNRSASAPASPREMMSLKERKMDYDSTATNAGFHSNKGEHTSRKDGMAVQVSCGTSTLFRNSYLTASDDIKQNQAPAQPCVVPPVPQQDSPSSTLLKDYDPYPPPPSFPQPQPPQPPPHSQSRSFNEVYYEDQGPPAPPSQPQPQVQAQAQPQAQPQQPPSSSTAPRDPREDLRMHLGLKSTGNYVDFYSASRPYSELNYETNHYPASPDSWV</sequence>
<feature type="region of interest" description="Disordered" evidence="10">
    <location>
        <begin position="353"/>
        <end position="381"/>
    </location>
</feature>
<feature type="region of interest" description="Disordered" evidence="10">
    <location>
        <begin position="796"/>
        <end position="830"/>
    </location>
</feature>
<comment type="subcellular location">
    <subcellularLocation>
        <location evidence="1">Cell junction</location>
    </subcellularLocation>
</comment>
<keyword evidence="5" id="KW-0677">Repeat</keyword>
<dbReference type="Gene3D" id="1.25.10.10">
    <property type="entry name" value="Leucine-rich Repeat Variant"/>
    <property type="match status" value="1"/>
</dbReference>
<evidence type="ECO:0000313" key="11">
    <source>
        <dbReference type="EMBL" id="KAL3040947.1"/>
    </source>
</evidence>
<keyword evidence="4" id="KW-0597">Phosphoprotein</keyword>
<organism evidence="11 12">
    <name type="scientific">Pagothenia borchgrevinki</name>
    <name type="common">Bald rockcod</name>
    <name type="synonym">Trematomus borchgrevinki</name>
    <dbReference type="NCBI Taxonomy" id="8213"/>
    <lineage>
        <taxon>Eukaryota</taxon>
        <taxon>Metazoa</taxon>
        <taxon>Chordata</taxon>
        <taxon>Craniata</taxon>
        <taxon>Vertebrata</taxon>
        <taxon>Euteleostomi</taxon>
        <taxon>Actinopterygii</taxon>
        <taxon>Neopterygii</taxon>
        <taxon>Teleostei</taxon>
        <taxon>Neoteleostei</taxon>
        <taxon>Acanthomorphata</taxon>
        <taxon>Eupercaria</taxon>
        <taxon>Perciformes</taxon>
        <taxon>Notothenioidei</taxon>
        <taxon>Nototheniidae</taxon>
        <taxon>Pagothenia</taxon>
    </lineage>
</organism>
<evidence type="ECO:0008006" key="13">
    <source>
        <dbReference type="Google" id="ProtNLM"/>
    </source>
</evidence>
<name>A0ABD2FGT3_PAGBO</name>
<protein>
    <recommendedName>
        <fullName evidence="13">Catenin delta-2</fullName>
    </recommendedName>
</protein>
<feature type="compositionally biased region" description="Gly residues" evidence="10">
    <location>
        <begin position="223"/>
        <end position="234"/>
    </location>
</feature>
<dbReference type="EMBL" id="JBIYXZ010002090">
    <property type="protein sequence ID" value="KAL3040947.1"/>
    <property type="molecule type" value="Genomic_DNA"/>
</dbReference>
<reference evidence="11 12" key="2">
    <citation type="journal article" date="2024" name="G3 (Bethesda)">
        <title>The genome of the cryopelagic Antarctic bald notothen, Trematomus borchgrevinki.</title>
        <authorList>
            <person name="Rayamajhi N."/>
            <person name="Rivera-Colon A.G."/>
            <person name="Minhas B.F."/>
            <person name="Cheng C.C."/>
            <person name="Catchen J.M."/>
        </authorList>
    </citation>
    <scope>NUCLEOTIDE SEQUENCE [LARGE SCALE GENOMIC DNA]</scope>
    <source>
        <strain evidence="11">AGRC-2024</strain>
    </source>
</reference>
<evidence type="ECO:0000256" key="3">
    <source>
        <dbReference type="ARBA" id="ARBA00022481"/>
    </source>
</evidence>
<dbReference type="PANTHER" id="PTHR10372">
    <property type="entry name" value="PLAKOPHILLIN-RELATED"/>
    <property type="match status" value="1"/>
</dbReference>
<feature type="compositionally biased region" description="Low complexity" evidence="10">
    <location>
        <begin position="295"/>
        <end position="317"/>
    </location>
</feature>
<feature type="region of interest" description="Disordered" evidence="10">
    <location>
        <begin position="442"/>
        <end position="470"/>
    </location>
</feature>
<feature type="compositionally biased region" description="Pro residues" evidence="10">
    <location>
        <begin position="1176"/>
        <end position="1194"/>
    </location>
</feature>
<feature type="region of interest" description="Disordered" evidence="10">
    <location>
        <begin position="1102"/>
        <end position="1121"/>
    </location>
</feature>
<feature type="compositionally biased region" description="Polar residues" evidence="10">
    <location>
        <begin position="450"/>
        <end position="470"/>
    </location>
</feature>
<dbReference type="SMART" id="SM00185">
    <property type="entry name" value="ARM"/>
    <property type="match status" value="7"/>
</dbReference>
<feature type="repeat" description="ARM" evidence="9">
    <location>
        <begin position="887"/>
        <end position="924"/>
    </location>
</feature>
<feature type="repeat" description="ARM" evidence="9">
    <location>
        <begin position="631"/>
        <end position="674"/>
    </location>
</feature>
<reference evidence="11 12" key="1">
    <citation type="journal article" date="2022" name="G3 (Bethesda)">
        <title>Evaluating Illumina-, Nanopore-, and PacBio-based genome assembly strategies with the bald notothen, Trematomus borchgrevinki.</title>
        <authorList>
            <person name="Rayamajhi N."/>
            <person name="Cheng C.C."/>
            <person name="Catchen J.M."/>
        </authorList>
    </citation>
    <scope>NUCLEOTIDE SEQUENCE [LARGE SCALE GENOMIC DNA]</scope>
    <source>
        <strain evidence="11">AGRC-2024</strain>
    </source>
</reference>
<feature type="region of interest" description="Disordered" evidence="10">
    <location>
        <begin position="1149"/>
        <end position="1255"/>
    </location>
</feature>
<feature type="region of interest" description="Disordered" evidence="10">
    <location>
        <begin position="1052"/>
        <end position="1088"/>
    </location>
</feature>
<keyword evidence="6" id="KW-0130">Cell adhesion</keyword>
<keyword evidence="12" id="KW-1185">Reference proteome</keyword>